<evidence type="ECO:0000313" key="3">
    <source>
        <dbReference type="Proteomes" id="UP000268469"/>
    </source>
</evidence>
<dbReference type="Gene3D" id="2.60.40.10">
    <property type="entry name" value="Immunoglobulins"/>
    <property type="match status" value="1"/>
</dbReference>
<gene>
    <name evidence="2" type="ORF">DRP53_05995</name>
</gene>
<dbReference type="InterPro" id="IPR036249">
    <property type="entry name" value="Thioredoxin-like_sf"/>
</dbReference>
<reference evidence="2 3" key="1">
    <citation type="submission" date="2018-06" db="EMBL/GenBank/DDBJ databases">
        <title>Extensive metabolic versatility and redundancy in microbially diverse, dynamic hydrothermal sediments.</title>
        <authorList>
            <person name="Dombrowski N."/>
            <person name="Teske A."/>
            <person name="Baker B.J."/>
        </authorList>
    </citation>
    <scope>NUCLEOTIDE SEQUENCE [LARGE SCALE GENOMIC DNA]</scope>
    <source>
        <strain evidence="2">B36_G15</strain>
    </source>
</reference>
<accession>A0A660SJ46</accession>
<proteinExistence type="predicted"/>
<dbReference type="Gene3D" id="3.40.30.10">
    <property type="entry name" value="Glutaredoxin"/>
    <property type="match status" value="1"/>
</dbReference>
<evidence type="ECO:0000313" key="2">
    <source>
        <dbReference type="EMBL" id="RKX70126.1"/>
    </source>
</evidence>
<dbReference type="EMBL" id="QNBE01000050">
    <property type="protein sequence ID" value="RKX70126.1"/>
    <property type="molecule type" value="Genomic_DNA"/>
</dbReference>
<comment type="caution">
    <text evidence="2">The sequence shown here is derived from an EMBL/GenBank/DDBJ whole genome shotgun (WGS) entry which is preliminary data.</text>
</comment>
<evidence type="ECO:0000259" key="1">
    <source>
        <dbReference type="Pfam" id="PF18962"/>
    </source>
</evidence>
<dbReference type="NCBIfam" id="TIGR04183">
    <property type="entry name" value="Por_Secre_tail"/>
    <property type="match status" value="1"/>
</dbReference>
<dbReference type="Pfam" id="PF18962">
    <property type="entry name" value="Por_Secre_tail"/>
    <property type="match status" value="1"/>
</dbReference>
<dbReference type="AlphaFoldDB" id="A0A660SJ46"/>
<dbReference type="Proteomes" id="UP000268469">
    <property type="component" value="Unassembled WGS sequence"/>
</dbReference>
<name>A0A660SJ46_UNCW3</name>
<organism evidence="2 3">
    <name type="scientific">candidate division WOR-3 bacterium</name>
    <dbReference type="NCBI Taxonomy" id="2052148"/>
    <lineage>
        <taxon>Bacteria</taxon>
        <taxon>Bacteria division WOR-3</taxon>
    </lineage>
</organism>
<protein>
    <recommendedName>
        <fullName evidence="1">Secretion system C-terminal sorting domain-containing protein</fullName>
    </recommendedName>
</protein>
<dbReference type="InterPro" id="IPR026444">
    <property type="entry name" value="Secre_tail"/>
</dbReference>
<dbReference type="InterPro" id="IPR013783">
    <property type="entry name" value="Ig-like_fold"/>
</dbReference>
<feature type="domain" description="Secretion system C-terminal sorting" evidence="1">
    <location>
        <begin position="258"/>
        <end position="319"/>
    </location>
</feature>
<dbReference type="SUPFAM" id="SSF52833">
    <property type="entry name" value="Thioredoxin-like"/>
    <property type="match status" value="1"/>
</dbReference>
<sequence length="321" mass="36014">MYYLPLILLFTISLTAAQRVVVAELFTATWCGYCPYAARALVRLKSEVGDSLTIIAYHSSGSDPFYNVDASGRASFYHLGGYPTCWWDGVGSVVGGSPSTYNQYRQWFNGRKRRQPFVEITIVGDYNPQTGEGWATARIKNIMDTTITGMCHFVIVQRDTPYYWQGEDSLHWIERKMLPNYNGTSVTIAPNETKEISQSFSIPSSWLRDKCYLTVFVQSIGTAREILQAAEEDLVNLGVDENKESAVEVGLISTILHDQLVIRSGQSRIEVTIVDGLGRIQKRLNIAGGDAEISLRSLPSGIYFCRIRSGKDYQLTKFIKL</sequence>